<feature type="coiled-coil region" evidence="1">
    <location>
        <begin position="808"/>
        <end position="835"/>
    </location>
</feature>
<sequence length="1118" mass="129353">MYSSEDEFDSDVYDNMDDDDLLQIDESSDIDDNILISTLITDNDETNSNQHSKKRQMCKRLQSEQISSYIKRTPAQFGGSRRVEIIACELFPRFLDKNFSRKKLNYEEKRKLNRVLYAESIWQIDKSCNSVRSKTCTGFADCGDICHECHHMRSDKRLRTNIIKKVPLPENVKFTPKFYWEDNALKKHLKNNHLRDVWNLLNNDSDCNDNSKIWIALADKALQGVFNDKPIFVGLCEVMNDAAERKIKNKGKQNIKYSEEFTNFLVILGGFSTRALDLFWQNLEGRCIQSIRYLRRNGEDCLTNPDLCYENVARFKRLIDTIKYSGPIAAITDNTKLKLCLRYSPQLGCIVGSTLPNDQTKVNVYGDIPKIINNIKNQMAIAKDVRAYILQVPSPKFPPVVIALIPNNLKDTADDISMLHRKLIQEIAPRLQLYILSIGSDGAIVEFQAQEKILAIQTPEQLSIHDDNLNIHFSCPIFNNVGPIIRVQDPKHVKKTARNALMSGARLLTFGNSSARYSHFLNLIGRYDSILYRNDVIKLDRQDDAAAYRTFCSSNLRQCLTADYKIQPEMDGFFIYLFVIGEIVDSYLNRDVTLIERIRMAMTGFFFLHLWKFHIKTLAQKYPDFININQNFLADQTFSILISLCQSMVLLVKAHRGYYPQIPLIPWMHGSEPCEHFFGVARQINSDFSFAEIIQMLPKISQYTKALRNKKLNFEKGKSVREGYNFDYNSGSLDELSMQKLRFWPSDEQISQTFHHSHHLAKELAEFLGMIQPSTLLINSNTPTTFIDVNDDENLRDNDEYEISDDCEADLSTAINKASSELQKLNEQLGETHENEGIFNDGYSQIQLLDKTIDMSILNSGDSVNIEFKYFVDDDLNFESLINQRRLHEAYCSKPLERRFKPVGSNLSSSNNISIQPNKASHFVAYFTKNENPEQRFVTQREKRWKDYRKNLALTLAQLHMEEFEKSRKKKMINKRKAHISTIQIPNIEDANITREFPLVKGHYVFVRYGDKMCVGRVISIYFDAYGKHCYADEPVETINDISYISLHVYIPVHNVFSDLVKEGCNILTHHIPSNIVYHISETKVLIDGNILKLKGDEKKYYDEYFGRDDIIEKIMKH</sequence>
<dbReference type="STRING" id="94130.A0A2Z6QRM3"/>
<dbReference type="EMBL" id="BEXD01000021">
    <property type="protein sequence ID" value="GBB83438.1"/>
    <property type="molecule type" value="Genomic_DNA"/>
</dbReference>
<comment type="caution">
    <text evidence="2">The sequence shown here is derived from an EMBL/GenBank/DDBJ whole genome shotgun (WGS) entry which is preliminary data.</text>
</comment>
<accession>A0A2Z6QRM3</accession>
<gene>
    <name evidence="2" type="ORF">RclHR1_10160007</name>
</gene>
<keyword evidence="1" id="KW-0175">Coiled coil</keyword>
<evidence type="ECO:0000256" key="1">
    <source>
        <dbReference type="SAM" id="Coils"/>
    </source>
</evidence>
<evidence type="ECO:0000313" key="3">
    <source>
        <dbReference type="Proteomes" id="UP000247702"/>
    </source>
</evidence>
<name>A0A2Z6QRM3_9GLOM</name>
<organism evidence="2 3">
    <name type="scientific">Rhizophagus clarus</name>
    <dbReference type="NCBI Taxonomy" id="94130"/>
    <lineage>
        <taxon>Eukaryota</taxon>
        <taxon>Fungi</taxon>
        <taxon>Fungi incertae sedis</taxon>
        <taxon>Mucoromycota</taxon>
        <taxon>Glomeromycotina</taxon>
        <taxon>Glomeromycetes</taxon>
        <taxon>Glomerales</taxon>
        <taxon>Glomeraceae</taxon>
        <taxon>Rhizophagus</taxon>
    </lineage>
</organism>
<protein>
    <submittedName>
        <fullName evidence="2">Uncharacterized protein</fullName>
    </submittedName>
</protein>
<evidence type="ECO:0000313" key="2">
    <source>
        <dbReference type="EMBL" id="GBB83438.1"/>
    </source>
</evidence>
<reference evidence="2 3" key="1">
    <citation type="submission" date="2017-11" db="EMBL/GenBank/DDBJ databases">
        <title>The genome of Rhizophagus clarus HR1 reveals common genetic basis of auxotrophy among arbuscular mycorrhizal fungi.</title>
        <authorList>
            <person name="Kobayashi Y."/>
        </authorList>
    </citation>
    <scope>NUCLEOTIDE SEQUENCE [LARGE SCALE GENOMIC DNA]</scope>
    <source>
        <strain evidence="2 3">HR1</strain>
    </source>
</reference>
<dbReference type="AlphaFoldDB" id="A0A2Z6QRM3"/>
<dbReference type="Proteomes" id="UP000247702">
    <property type="component" value="Unassembled WGS sequence"/>
</dbReference>
<proteinExistence type="predicted"/>
<keyword evidence="3" id="KW-1185">Reference proteome</keyword>